<dbReference type="GeneTree" id="ENSGT00900000143161"/>
<accession>A0A8C6QW45</accession>
<name>A0A8C6QW45_NANGA</name>
<dbReference type="AlphaFoldDB" id="A0A8C6QW45"/>
<protein>
    <submittedName>
        <fullName evidence="1">Uncharacterized protein</fullName>
    </submittedName>
</protein>
<keyword evidence="2" id="KW-1185">Reference proteome</keyword>
<reference evidence="1" key="2">
    <citation type="submission" date="2025-09" db="UniProtKB">
        <authorList>
            <consortium name="Ensembl"/>
        </authorList>
    </citation>
    <scope>IDENTIFICATION</scope>
</reference>
<evidence type="ECO:0000313" key="2">
    <source>
        <dbReference type="Proteomes" id="UP000694381"/>
    </source>
</evidence>
<reference evidence="1" key="1">
    <citation type="submission" date="2025-08" db="UniProtKB">
        <authorList>
            <consortium name="Ensembl"/>
        </authorList>
    </citation>
    <scope>IDENTIFICATION</scope>
</reference>
<dbReference type="OMA" id="MIRVNWL"/>
<evidence type="ECO:0000313" key="1">
    <source>
        <dbReference type="Ensembl" id="ENSNGAP00000009882.1"/>
    </source>
</evidence>
<dbReference type="Proteomes" id="UP000694381">
    <property type="component" value="Unassembled WGS sequence"/>
</dbReference>
<sequence length="101" mass="11111">MAKFLAELLGCTLPSKGASPMLESTIFSTLANEKSLPDCKKEQQRKPAYSNLTALCLTSPLIEKPVGKVRILLCFVKHYDRSLAFISFCLGLFGEIIKSIS</sequence>
<organism evidence="1 2">
    <name type="scientific">Nannospalax galili</name>
    <name type="common">Northern Israeli blind subterranean mole rat</name>
    <name type="synonym">Spalax galili</name>
    <dbReference type="NCBI Taxonomy" id="1026970"/>
    <lineage>
        <taxon>Eukaryota</taxon>
        <taxon>Metazoa</taxon>
        <taxon>Chordata</taxon>
        <taxon>Craniata</taxon>
        <taxon>Vertebrata</taxon>
        <taxon>Euteleostomi</taxon>
        <taxon>Mammalia</taxon>
        <taxon>Eutheria</taxon>
        <taxon>Euarchontoglires</taxon>
        <taxon>Glires</taxon>
        <taxon>Rodentia</taxon>
        <taxon>Myomorpha</taxon>
        <taxon>Muroidea</taxon>
        <taxon>Spalacidae</taxon>
        <taxon>Spalacinae</taxon>
        <taxon>Nannospalax</taxon>
    </lineage>
</organism>
<dbReference type="Ensembl" id="ENSNGAT00000015399.1">
    <property type="protein sequence ID" value="ENSNGAP00000009882.1"/>
    <property type="gene ID" value="ENSNGAG00000012457.1"/>
</dbReference>
<proteinExistence type="predicted"/>